<dbReference type="CTD" id="20202725"/>
<accession>T1F1M5</accession>
<evidence type="ECO:0000313" key="3">
    <source>
        <dbReference type="EnsemblMetazoa" id="HelroP169246"/>
    </source>
</evidence>
<dbReference type="KEGG" id="hro:HELRODRAFT_169246"/>
<dbReference type="GeneID" id="20202725"/>
<evidence type="ECO:0000256" key="1">
    <source>
        <dbReference type="SAM" id="MobiDB-lite"/>
    </source>
</evidence>
<reference evidence="4" key="1">
    <citation type="submission" date="2012-12" db="EMBL/GenBank/DDBJ databases">
        <authorList>
            <person name="Hellsten U."/>
            <person name="Grimwood J."/>
            <person name="Chapman J.A."/>
            <person name="Shapiro H."/>
            <person name="Aerts A."/>
            <person name="Otillar R.P."/>
            <person name="Terry A.Y."/>
            <person name="Boore J.L."/>
            <person name="Simakov O."/>
            <person name="Marletaz F."/>
            <person name="Cho S.-J."/>
            <person name="Edsinger-Gonzales E."/>
            <person name="Havlak P."/>
            <person name="Kuo D.-H."/>
            <person name="Larsson T."/>
            <person name="Lv J."/>
            <person name="Arendt D."/>
            <person name="Savage R."/>
            <person name="Osoegawa K."/>
            <person name="de Jong P."/>
            <person name="Lindberg D.R."/>
            <person name="Seaver E.C."/>
            <person name="Weisblat D.A."/>
            <person name="Putnam N.H."/>
            <person name="Grigoriev I.V."/>
            <person name="Rokhsar D.S."/>
        </authorList>
    </citation>
    <scope>NUCLEOTIDE SEQUENCE</scope>
</reference>
<dbReference type="InParanoid" id="T1F1M5"/>
<protein>
    <submittedName>
        <fullName evidence="2 3">Uncharacterized protein</fullName>
    </submittedName>
</protein>
<feature type="compositionally biased region" description="Polar residues" evidence="1">
    <location>
        <begin position="341"/>
        <end position="356"/>
    </location>
</feature>
<dbReference type="AlphaFoldDB" id="T1F1M5"/>
<reference evidence="3" key="3">
    <citation type="submission" date="2015-06" db="UniProtKB">
        <authorList>
            <consortium name="EnsemblMetazoa"/>
        </authorList>
    </citation>
    <scope>IDENTIFICATION</scope>
</reference>
<dbReference type="Proteomes" id="UP000015101">
    <property type="component" value="Unassembled WGS sequence"/>
</dbReference>
<feature type="region of interest" description="Disordered" evidence="1">
    <location>
        <begin position="334"/>
        <end position="356"/>
    </location>
</feature>
<sequence length="379" mass="43108">MTVTWGKTPPSRRLAPMLGCGSDQSEIHNSQFLGDRNNRSYNETSPNFLSDRAGPTENILDSRYQAKRIGAEWFKRMKKSNTVLRLATMGSQCIVGRMFIPEVRNMQDKTEDRMKAVGRQMNSLRQSLDVLRGYGVRQTVPQVRGEKVGGFSKLTSIMISDHVSEIIMGLDWLVNKKVSWKFDEARVTVGNKNRVVKLVTKGLSNGRLRRIYCVKVQIPTRAELDVLTKLVICQPYKLTLTLWARVKNKLDQQPQQENLANIKTIIDELTMDAPEEGRHKLSELLNNFVDVFSDTCTEIGVAKGVYHRINTEHARPIKQQLRRYPPVQRRKLAREARRLGSGQTKATTKPNETSRQSITELTGGISPFGSWHVRSSGNW</sequence>
<evidence type="ECO:0000313" key="2">
    <source>
        <dbReference type="EMBL" id="ESO08408.1"/>
    </source>
</evidence>
<proteinExistence type="predicted"/>
<dbReference type="OrthoDB" id="115435at2759"/>
<dbReference type="RefSeq" id="XP_009013338.1">
    <property type="nucleotide sequence ID" value="XM_009015090.1"/>
</dbReference>
<organism evidence="3 4">
    <name type="scientific">Helobdella robusta</name>
    <name type="common">Californian leech</name>
    <dbReference type="NCBI Taxonomy" id="6412"/>
    <lineage>
        <taxon>Eukaryota</taxon>
        <taxon>Metazoa</taxon>
        <taxon>Spiralia</taxon>
        <taxon>Lophotrochozoa</taxon>
        <taxon>Annelida</taxon>
        <taxon>Clitellata</taxon>
        <taxon>Hirudinea</taxon>
        <taxon>Rhynchobdellida</taxon>
        <taxon>Glossiphoniidae</taxon>
        <taxon>Helobdella</taxon>
    </lineage>
</organism>
<reference evidence="2 4" key="2">
    <citation type="journal article" date="2013" name="Nature">
        <title>Insights into bilaterian evolution from three spiralian genomes.</title>
        <authorList>
            <person name="Simakov O."/>
            <person name="Marletaz F."/>
            <person name="Cho S.J."/>
            <person name="Edsinger-Gonzales E."/>
            <person name="Havlak P."/>
            <person name="Hellsten U."/>
            <person name="Kuo D.H."/>
            <person name="Larsson T."/>
            <person name="Lv J."/>
            <person name="Arendt D."/>
            <person name="Savage R."/>
            <person name="Osoegawa K."/>
            <person name="de Jong P."/>
            <person name="Grimwood J."/>
            <person name="Chapman J.A."/>
            <person name="Shapiro H."/>
            <person name="Aerts A."/>
            <person name="Otillar R.P."/>
            <person name="Terry A.Y."/>
            <person name="Boore J.L."/>
            <person name="Grigoriev I.V."/>
            <person name="Lindberg D.R."/>
            <person name="Seaver E.C."/>
            <person name="Weisblat D.A."/>
            <person name="Putnam N.H."/>
            <person name="Rokhsar D.S."/>
        </authorList>
    </citation>
    <scope>NUCLEOTIDE SEQUENCE</scope>
</reference>
<dbReference type="PANTHER" id="PTHR19963:SF30">
    <property type="entry name" value="ENDONUCLEASE_EXONUCLEASE_PHOSPHATASE DOMAIN-CONTAINING PROTEIN"/>
    <property type="match status" value="1"/>
</dbReference>
<dbReference type="EMBL" id="AMQM01003243">
    <property type="status" value="NOT_ANNOTATED_CDS"/>
    <property type="molecule type" value="Genomic_DNA"/>
</dbReference>
<keyword evidence="4" id="KW-1185">Reference proteome</keyword>
<dbReference type="EnsemblMetazoa" id="HelroT169246">
    <property type="protein sequence ID" value="HelroP169246"/>
    <property type="gene ID" value="HelroG169246"/>
</dbReference>
<dbReference type="EMBL" id="KB096080">
    <property type="protein sequence ID" value="ESO08408.1"/>
    <property type="molecule type" value="Genomic_DNA"/>
</dbReference>
<feature type="compositionally biased region" description="Polar residues" evidence="1">
    <location>
        <begin position="39"/>
        <end position="48"/>
    </location>
</feature>
<gene>
    <name evidence="3" type="primary">20202725</name>
    <name evidence="2" type="ORF">HELRODRAFT_169246</name>
</gene>
<name>T1F1M5_HELRO</name>
<evidence type="ECO:0000313" key="4">
    <source>
        <dbReference type="Proteomes" id="UP000015101"/>
    </source>
</evidence>
<dbReference type="PANTHER" id="PTHR19963">
    <property type="entry name" value="CCHC-TYPE DOMAIN-CONTAINING PROTEIN"/>
    <property type="match status" value="1"/>
</dbReference>
<dbReference type="HOGENOM" id="CLU_730118_0_0_1"/>
<feature type="region of interest" description="Disordered" evidence="1">
    <location>
        <begin position="25"/>
        <end position="55"/>
    </location>
</feature>